<dbReference type="PANTHER" id="PTHR36504">
    <property type="entry name" value="LIPOPOLYSACCHARIDE EXPORT SYSTEM PROTEIN LPTA"/>
    <property type="match status" value="1"/>
</dbReference>
<dbReference type="STRING" id="1207063.P24_06731"/>
<comment type="caution">
    <text evidence="3">The sequence shown here is derived from an EMBL/GenBank/DDBJ whole genome shotgun (WGS) entry which is preliminary data.</text>
</comment>
<keyword evidence="4" id="KW-1185">Reference proteome</keyword>
<name>K2JQR4_9PROT</name>
<evidence type="ECO:0000256" key="1">
    <source>
        <dbReference type="ARBA" id="ARBA00022729"/>
    </source>
</evidence>
<evidence type="ECO:0000259" key="2">
    <source>
        <dbReference type="Pfam" id="PF03968"/>
    </source>
</evidence>
<gene>
    <name evidence="3" type="ORF">P24_06731</name>
</gene>
<evidence type="ECO:0000313" key="3">
    <source>
        <dbReference type="EMBL" id="EKE76877.1"/>
    </source>
</evidence>
<organism evidence="3 4">
    <name type="scientific">Oceanibaculum indicum P24</name>
    <dbReference type="NCBI Taxonomy" id="1207063"/>
    <lineage>
        <taxon>Bacteria</taxon>
        <taxon>Pseudomonadati</taxon>
        <taxon>Pseudomonadota</taxon>
        <taxon>Alphaproteobacteria</taxon>
        <taxon>Rhodospirillales</taxon>
        <taxon>Oceanibaculaceae</taxon>
        <taxon>Oceanibaculum</taxon>
    </lineage>
</organism>
<sequence length="295" mass="31415">MPRSARLSLPSFLSALLPAVLPAALITALLCLAALPAATPAGAQALSTLGGGNAPVTVEADNGIEWLRDARQYIARGNARATQGEVTVRADRLIASYREAADGSTQIFQLEADGNVRIASPTETAYGDRAVYDIDSQRMRLTGQDLRLVSAEDTVTARERIDYFQQEKRAVAVGDAVAKRGDRTIRADTLTARFTEDKAGKQQLSRVDADGNVVITTPNEIARSRQAVYTVANETAVLSGDVKITQGKNQLNGQRAEVNLRTGVSRLLAGTGGDGRVKGIFVPQEGSSLPGRRTQ</sequence>
<dbReference type="InterPro" id="IPR052037">
    <property type="entry name" value="LPS_export_LptA"/>
</dbReference>
<proteinExistence type="predicted"/>
<dbReference type="AlphaFoldDB" id="K2JQR4"/>
<dbReference type="GO" id="GO:0017089">
    <property type="term" value="F:glycolipid transfer activity"/>
    <property type="evidence" value="ECO:0007669"/>
    <property type="project" value="TreeGrafter"/>
</dbReference>
<dbReference type="InterPro" id="IPR005653">
    <property type="entry name" value="OstA-like_N"/>
</dbReference>
<dbReference type="GO" id="GO:0030288">
    <property type="term" value="C:outer membrane-bounded periplasmic space"/>
    <property type="evidence" value="ECO:0007669"/>
    <property type="project" value="TreeGrafter"/>
</dbReference>
<dbReference type="GO" id="GO:0009279">
    <property type="term" value="C:cell outer membrane"/>
    <property type="evidence" value="ECO:0007669"/>
    <property type="project" value="TreeGrafter"/>
</dbReference>
<keyword evidence="1" id="KW-0732">Signal</keyword>
<dbReference type="PANTHER" id="PTHR36504:SF1">
    <property type="entry name" value="LIPOPOLYSACCHARIDE EXPORT SYSTEM PROTEIN LPTA"/>
    <property type="match status" value="1"/>
</dbReference>
<dbReference type="RefSeq" id="WP_008943957.1">
    <property type="nucleotide sequence ID" value="NZ_AMRL01000006.1"/>
</dbReference>
<accession>K2JQR4</accession>
<dbReference type="Gene3D" id="2.60.450.10">
    <property type="entry name" value="Lipopolysaccharide (LPS) transport protein A like domain"/>
    <property type="match status" value="2"/>
</dbReference>
<evidence type="ECO:0000313" key="4">
    <source>
        <dbReference type="Proteomes" id="UP000006746"/>
    </source>
</evidence>
<feature type="domain" description="Organic solvent tolerance-like N-terminal" evidence="2">
    <location>
        <begin position="162"/>
        <end position="263"/>
    </location>
</feature>
<reference evidence="3 4" key="1">
    <citation type="journal article" date="2012" name="J. Bacteriol.">
        <title>Genome Sequence of Oceanibaculum indicum Type Strain P24.</title>
        <authorList>
            <person name="Lai Q."/>
            <person name="Shao Z."/>
        </authorList>
    </citation>
    <scope>NUCLEOTIDE SEQUENCE [LARGE SCALE GENOMIC DNA]</scope>
    <source>
        <strain evidence="3 4">P24</strain>
    </source>
</reference>
<protein>
    <recommendedName>
        <fullName evidence="2">Organic solvent tolerance-like N-terminal domain-containing protein</fullName>
    </recommendedName>
</protein>
<dbReference type="GO" id="GO:0015920">
    <property type="term" value="P:lipopolysaccharide transport"/>
    <property type="evidence" value="ECO:0007669"/>
    <property type="project" value="TreeGrafter"/>
</dbReference>
<dbReference type="Pfam" id="PF03968">
    <property type="entry name" value="LptD_N"/>
    <property type="match status" value="1"/>
</dbReference>
<dbReference type="Proteomes" id="UP000006746">
    <property type="component" value="Unassembled WGS sequence"/>
</dbReference>
<dbReference type="EMBL" id="AMRL01000006">
    <property type="protein sequence ID" value="EKE76877.1"/>
    <property type="molecule type" value="Genomic_DNA"/>
</dbReference>
<dbReference type="eggNOG" id="COG1934">
    <property type="taxonomic scope" value="Bacteria"/>
</dbReference>